<dbReference type="AlphaFoldDB" id="A0A1W5RMZ5"/>
<dbReference type="GeneID" id="32880336"/>
<proteinExistence type="predicted"/>
<sequence>MREFCSINPQRCADLKLQRTGACSSFFALLLLRFFSTSSLALASSFALPPLFRFGGAYAEKLRLCRSEADAKKQFGFASAEASAPPKQRGGISSAEAKGRHRLCRSRSKEASEEAKKRAKKRRKSRGLNRFFSSLCHSEEACILCFTKE</sequence>
<reference evidence="2" key="1">
    <citation type="journal article" date="2017" name="PeerJ">
        <title>lastomes of the green algae Hydrodictyon reticulatum and Pediastrum duplex (Sphaeropleales, Chlorophyceae).</title>
        <authorList>
            <person name="McManus H.A."/>
            <person name="Sanchez D."/>
            <person name="Karol K.G."/>
        </authorList>
    </citation>
    <scope>NUCLEOTIDE SEQUENCE</scope>
</reference>
<keyword evidence="2" id="KW-0934">Plastid</keyword>
<feature type="compositionally biased region" description="Basic and acidic residues" evidence="1">
    <location>
        <begin position="107"/>
        <end position="116"/>
    </location>
</feature>
<evidence type="ECO:0000313" key="2">
    <source>
        <dbReference type="EMBL" id="AQU64567.1"/>
    </source>
</evidence>
<keyword evidence="2" id="KW-0150">Chloroplast</keyword>
<geneLocation type="chloroplast" evidence="2"/>
<organism evidence="2">
    <name type="scientific">Hydrodictyon reticulatum</name>
    <name type="common">Water net</name>
    <name type="synonym">Conferva reticulatum</name>
    <dbReference type="NCBI Taxonomy" id="3107"/>
    <lineage>
        <taxon>Eukaryota</taxon>
        <taxon>Viridiplantae</taxon>
        <taxon>Chlorophyta</taxon>
        <taxon>core chlorophytes</taxon>
        <taxon>Chlorophyceae</taxon>
        <taxon>CS clade</taxon>
        <taxon>Sphaeropleales</taxon>
        <taxon>Hydrodictyaceae</taxon>
        <taxon>Hydrodictyon</taxon>
    </lineage>
</organism>
<dbReference type="RefSeq" id="YP_009364201.1">
    <property type="nucleotide sequence ID" value="NC_034655.1"/>
</dbReference>
<dbReference type="EMBL" id="KY114065">
    <property type="protein sequence ID" value="AQU64567.1"/>
    <property type="molecule type" value="Genomic_DNA"/>
</dbReference>
<feature type="region of interest" description="Disordered" evidence="1">
    <location>
        <begin position="77"/>
        <end position="125"/>
    </location>
</feature>
<protein>
    <submittedName>
        <fullName evidence="2">Uncharacterized protein</fullName>
    </submittedName>
</protein>
<evidence type="ECO:0000256" key="1">
    <source>
        <dbReference type="SAM" id="MobiDB-lite"/>
    </source>
</evidence>
<accession>A0A1W5RMZ5</accession>
<name>A0A1W5RMZ5_HYDRE</name>
<gene>
    <name evidence="2" type="primary">orf149b</name>
</gene>